<evidence type="ECO:0000313" key="2">
    <source>
        <dbReference type="EMBL" id="SUZ47593.1"/>
    </source>
</evidence>
<evidence type="ECO:0000259" key="1">
    <source>
        <dbReference type="Pfam" id="PF13588"/>
    </source>
</evidence>
<organism evidence="2">
    <name type="scientific">marine metagenome</name>
    <dbReference type="NCBI Taxonomy" id="408172"/>
    <lineage>
        <taxon>unclassified sequences</taxon>
        <taxon>metagenomes</taxon>
        <taxon>ecological metagenomes</taxon>
    </lineage>
</organism>
<dbReference type="EMBL" id="UINC01000024">
    <property type="protein sequence ID" value="SUZ47593.1"/>
    <property type="molecule type" value="Genomic_DNA"/>
</dbReference>
<reference evidence="2" key="1">
    <citation type="submission" date="2018-05" db="EMBL/GenBank/DDBJ databases">
        <authorList>
            <person name="Lanie J.A."/>
            <person name="Ng W.-L."/>
            <person name="Kazmierczak K.M."/>
            <person name="Andrzejewski T.M."/>
            <person name="Davidsen T.M."/>
            <person name="Wayne K.J."/>
            <person name="Tettelin H."/>
            <person name="Glass J.I."/>
            <person name="Rusch D."/>
            <person name="Podicherti R."/>
            <person name="Tsui H.-C.T."/>
            <person name="Winkler M.E."/>
        </authorList>
    </citation>
    <scope>NUCLEOTIDE SEQUENCE</scope>
</reference>
<name>A0A381N1S2_9ZZZZ</name>
<feature type="domain" description="Type I restriction enzyme R protein N-terminal" evidence="1">
    <location>
        <begin position="35"/>
        <end position="143"/>
    </location>
</feature>
<sequence length="145" mass="17279">MIKLNFPDFKFNIKNKDNKPHIFDILRKKLILLTPEEWVRQHVINFLISSNIPKNHIAVEKKIIINKMTKRFDLVVHNRNGNILLLVECKAPNVKIDQKVFDQTSIYNQHLKSKYLMITNGLNHFYFKVDDKAKTYNFVKNFPLK</sequence>
<dbReference type="InterPro" id="IPR029464">
    <property type="entry name" value="HSDR_N"/>
</dbReference>
<gene>
    <name evidence="2" type="ORF">METZ01_LOCUS447</name>
</gene>
<protein>
    <recommendedName>
        <fullName evidence="1">Type I restriction enzyme R protein N-terminal domain-containing protein</fullName>
    </recommendedName>
</protein>
<accession>A0A381N1S2</accession>
<proteinExistence type="predicted"/>
<dbReference type="Pfam" id="PF13588">
    <property type="entry name" value="HSDR_N_2"/>
    <property type="match status" value="1"/>
</dbReference>
<dbReference type="AlphaFoldDB" id="A0A381N1S2"/>